<evidence type="ECO:0008006" key="4">
    <source>
        <dbReference type="Google" id="ProtNLM"/>
    </source>
</evidence>
<keyword evidence="3" id="KW-1185">Reference proteome</keyword>
<sequence>MRIERHPLVRRDLRELARHVAEVSGDLRAAERRLDQVDTLLADILSNPSSGTILGAALPGWRVRHGGAGQKITIVFRFTGTGYRLQIALVAFGGQNWLDATAGRSEAFVQG</sequence>
<proteinExistence type="predicted"/>
<keyword evidence="1" id="KW-0175">Coiled coil</keyword>
<feature type="coiled-coil region" evidence="1">
    <location>
        <begin position="13"/>
        <end position="47"/>
    </location>
</feature>
<reference evidence="2" key="1">
    <citation type="submission" date="2017-05" db="EMBL/GenBank/DDBJ databases">
        <authorList>
            <person name="Imhoff J.F."/>
            <person name="Rahn T."/>
            <person name="Kuenzel S."/>
            <person name="Neulinger S.C."/>
        </authorList>
    </citation>
    <scope>NUCLEOTIDE SEQUENCE</scope>
    <source>
        <strain evidence="2">LMG 28126</strain>
    </source>
</reference>
<dbReference type="AlphaFoldDB" id="A0A934WJA7"/>
<organism evidence="2 3">
    <name type="scientific">Rhodobaculum claviforme</name>
    <dbReference type="NCBI Taxonomy" id="1549854"/>
    <lineage>
        <taxon>Bacteria</taxon>
        <taxon>Pseudomonadati</taxon>
        <taxon>Pseudomonadota</taxon>
        <taxon>Alphaproteobacteria</taxon>
        <taxon>Rhodobacterales</taxon>
        <taxon>Paracoccaceae</taxon>
        <taxon>Rhodobaculum</taxon>
    </lineage>
</organism>
<evidence type="ECO:0000313" key="2">
    <source>
        <dbReference type="EMBL" id="MBK5927328.1"/>
    </source>
</evidence>
<protein>
    <recommendedName>
        <fullName evidence="4">Type II toxin-antitoxin system RelE/ParE family toxin</fullName>
    </recommendedName>
</protein>
<gene>
    <name evidence="2" type="ORF">CCR87_08310</name>
</gene>
<comment type="caution">
    <text evidence="2">The sequence shown here is derived from an EMBL/GenBank/DDBJ whole genome shotgun (WGS) entry which is preliminary data.</text>
</comment>
<dbReference type="Proteomes" id="UP000706333">
    <property type="component" value="Unassembled WGS sequence"/>
</dbReference>
<dbReference type="EMBL" id="NHSD01000234">
    <property type="protein sequence ID" value="MBK5927328.1"/>
    <property type="molecule type" value="Genomic_DNA"/>
</dbReference>
<reference evidence="2" key="2">
    <citation type="journal article" date="2020" name="Microorganisms">
        <title>Osmotic Adaptation and Compatible Solute Biosynthesis of Phototrophic Bacteria as Revealed from Genome Analyses.</title>
        <authorList>
            <person name="Imhoff J.F."/>
            <person name="Rahn T."/>
            <person name="Kunzel S."/>
            <person name="Keller A."/>
            <person name="Neulinger S.C."/>
        </authorList>
    </citation>
    <scope>NUCLEOTIDE SEQUENCE</scope>
    <source>
        <strain evidence="2">LMG 28126</strain>
    </source>
</reference>
<dbReference type="Pfam" id="PF05016">
    <property type="entry name" value="ParE_toxin"/>
    <property type="match status" value="1"/>
</dbReference>
<accession>A0A934WJA7</accession>
<dbReference type="InterPro" id="IPR007712">
    <property type="entry name" value="RelE/ParE_toxin"/>
</dbReference>
<evidence type="ECO:0000313" key="3">
    <source>
        <dbReference type="Proteomes" id="UP000706333"/>
    </source>
</evidence>
<name>A0A934WJA7_9RHOB</name>
<evidence type="ECO:0000256" key="1">
    <source>
        <dbReference type="SAM" id="Coils"/>
    </source>
</evidence>